<keyword evidence="4 14" id="KW-0812">Transmembrane</keyword>
<comment type="catalytic activity">
    <reaction evidence="10">
        <text>S-adenosyl-L-homocysteine(out) + S-adenosyl-L-methionine(in) = S-adenosyl-L-homocysteine(in) + S-adenosyl-L-methionine(out)</text>
        <dbReference type="Rhea" id="RHEA:75479"/>
        <dbReference type="ChEBI" id="CHEBI:57856"/>
        <dbReference type="ChEBI" id="CHEBI:59789"/>
    </reaction>
</comment>
<dbReference type="SUPFAM" id="SSF103506">
    <property type="entry name" value="Mitochondrial carrier"/>
    <property type="match status" value="1"/>
</dbReference>
<evidence type="ECO:0000256" key="15">
    <source>
        <dbReference type="RuleBase" id="RU000488"/>
    </source>
</evidence>
<keyword evidence="9 14" id="KW-0472">Membrane</keyword>
<organism evidence="17 18">
    <name type="scientific">Eptatretus burgeri</name>
    <name type="common">Inshore hagfish</name>
    <dbReference type="NCBI Taxonomy" id="7764"/>
    <lineage>
        <taxon>Eukaryota</taxon>
        <taxon>Metazoa</taxon>
        <taxon>Chordata</taxon>
        <taxon>Craniata</taxon>
        <taxon>Vertebrata</taxon>
        <taxon>Cyclostomata</taxon>
        <taxon>Myxini</taxon>
        <taxon>Myxiniformes</taxon>
        <taxon>Myxinidae</taxon>
        <taxon>Eptatretinae</taxon>
        <taxon>Eptatretus</taxon>
    </lineage>
</organism>
<keyword evidence="3 15" id="KW-0813">Transport</keyword>
<keyword evidence="5" id="KW-0677">Repeat</keyword>
<evidence type="ECO:0000313" key="17">
    <source>
        <dbReference type="Ensembl" id="ENSEBUP00000012549.1"/>
    </source>
</evidence>
<proteinExistence type="inferred from homology"/>
<accession>A0A8C4QBS1</accession>
<evidence type="ECO:0000256" key="12">
    <source>
        <dbReference type="ARBA" id="ARBA00039950"/>
    </source>
</evidence>
<feature type="transmembrane region" description="Helical" evidence="16">
    <location>
        <begin position="6"/>
        <end position="27"/>
    </location>
</feature>
<keyword evidence="18" id="KW-1185">Reference proteome</keyword>
<keyword evidence="6" id="KW-0999">Mitochondrion inner membrane</keyword>
<dbReference type="FunFam" id="1.50.40.10:FF:000018">
    <property type="entry name" value="S-adenosylmethionine mitochondrial carrier protein-like"/>
    <property type="match status" value="1"/>
</dbReference>
<dbReference type="OMA" id="IGPRTMW"/>
<evidence type="ECO:0000256" key="14">
    <source>
        <dbReference type="PROSITE-ProRule" id="PRU00282"/>
    </source>
</evidence>
<dbReference type="Ensembl" id="ENSEBUT00000013106.1">
    <property type="protein sequence ID" value="ENSEBUP00000012530.1"/>
    <property type="gene ID" value="ENSEBUG00000007942.1"/>
</dbReference>
<evidence type="ECO:0000256" key="2">
    <source>
        <dbReference type="ARBA" id="ARBA00006375"/>
    </source>
</evidence>
<evidence type="ECO:0000256" key="16">
    <source>
        <dbReference type="SAM" id="Phobius"/>
    </source>
</evidence>
<sequence length="280" mass="29845">METGNIVVSLLAGGSAGVCVDLTLFPLDTLKTRLQSASGFRAAGGFRGVYSGILSAGVGSFPTGAAFFMTYEAIKTMLGSSPPAHMTAASVGEVVACVIRVPVEVVKQRAQAFSEMSTRRAFVFTLQQEGILGFYRGFKCTAAREVPFSLVQFPLWEFFKKYWSGRQGRAVDPWQGAVCGAFAGGFSAALTTPLDVAKTRIMLAKAQTNTAVGNVLPVIVNVYKTQGVPGLFAGILPRVLWISFGGFIFLGSYQKIWQLLQIPTSRNSTSTDITSGVGPQ</sequence>
<dbReference type="InterPro" id="IPR023395">
    <property type="entry name" value="MCP_dom_sf"/>
</dbReference>
<evidence type="ECO:0000256" key="8">
    <source>
        <dbReference type="ARBA" id="ARBA00023128"/>
    </source>
</evidence>
<protein>
    <recommendedName>
        <fullName evidence="12">Mitochondrial S-adenosylmethionine carrier protein</fullName>
    </recommendedName>
    <alternativeName>
        <fullName evidence="13">Solute carrier family 25 member 26</fullName>
    </alternativeName>
</protein>
<dbReference type="PANTHER" id="PTHR45667">
    <property type="entry name" value="S-ADENOSYLMETHIONINE MITOCHONDRIAL CARRIER PROTEIN"/>
    <property type="match status" value="1"/>
</dbReference>
<dbReference type="PROSITE" id="PS50920">
    <property type="entry name" value="SOLCAR"/>
    <property type="match status" value="3"/>
</dbReference>
<feature type="repeat" description="Solcar" evidence="14">
    <location>
        <begin position="171"/>
        <end position="259"/>
    </location>
</feature>
<evidence type="ECO:0000313" key="18">
    <source>
        <dbReference type="Proteomes" id="UP000694388"/>
    </source>
</evidence>
<evidence type="ECO:0000256" key="4">
    <source>
        <dbReference type="ARBA" id="ARBA00022692"/>
    </source>
</evidence>
<evidence type="ECO:0000256" key="9">
    <source>
        <dbReference type="ARBA" id="ARBA00023136"/>
    </source>
</evidence>
<feature type="repeat" description="Solcar" evidence="14">
    <location>
        <begin position="80"/>
        <end position="162"/>
    </location>
</feature>
<evidence type="ECO:0000256" key="7">
    <source>
        <dbReference type="ARBA" id="ARBA00022989"/>
    </source>
</evidence>
<evidence type="ECO:0000256" key="3">
    <source>
        <dbReference type="ARBA" id="ARBA00022448"/>
    </source>
</evidence>
<dbReference type="Proteomes" id="UP000694388">
    <property type="component" value="Unplaced"/>
</dbReference>
<evidence type="ECO:0000256" key="13">
    <source>
        <dbReference type="ARBA" id="ARBA00041876"/>
    </source>
</evidence>
<dbReference type="AlphaFoldDB" id="A0A8C4QBS1"/>
<dbReference type="GeneTree" id="ENSGT00550000074950"/>
<evidence type="ECO:0000256" key="6">
    <source>
        <dbReference type="ARBA" id="ARBA00022792"/>
    </source>
</evidence>
<reference evidence="17" key="1">
    <citation type="submission" date="2025-05" db="UniProtKB">
        <authorList>
            <consortium name="Ensembl"/>
        </authorList>
    </citation>
    <scope>IDENTIFICATION</scope>
</reference>
<dbReference type="Gene3D" id="1.50.40.10">
    <property type="entry name" value="Mitochondrial carrier domain"/>
    <property type="match status" value="1"/>
</dbReference>
<feature type="repeat" description="Solcar" evidence="14">
    <location>
        <begin position="4"/>
        <end position="77"/>
    </location>
</feature>
<feature type="transmembrane region" description="Helical" evidence="16">
    <location>
        <begin position="48"/>
        <end position="71"/>
    </location>
</feature>
<keyword evidence="7 16" id="KW-1133">Transmembrane helix</keyword>
<evidence type="ECO:0000256" key="1">
    <source>
        <dbReference type="ARBA" id="ARBA00004448"/>
    </source>
</evidence>
<evidence type="ECO:0000256" key="11">
    <source>
        <dbReference type="ARBA" id="ARBA00037638"/>
    </source>
</evidence>
<name>A0A8C4QBS1_EPTBU</name>
<dbReference type="InterPro" id="IPR018108">
    <property type="entry name" value="MCP_transmembrane"/>
</dbReference>
<comment type="similarity">
    <text evidence="2 15">Belongs to the mitochondrial carrier (TC 2.A.29) family.</text>
</comment>
<evidence type="ECO:0000256" key="5">
    <source>
        <dbReference type="ARBA" id="ARBA00022737"/>
    </source>
</evidence>
<dbReference type="Ensembl" id="ENSEBUT00000013065.1">
    <property type="protein sequence ID" value="ENSEBUP00000012489.1"/>
    <property type="gene ID" value="ENSEBUG00000007942.1"/>
</dbReference>
<keyword evidence="8" id="KW-0496">Mitochondrion</keyword>
<dbReference type="GO" id="GO:0005743">
    <property type="term" value="C:mitochondrial inner membrane"/>
    <property type="evidence" value="ECO:0007669"/>
    <property type="project" value="UniProtKB-SubCell"/>
</dbReference>
<dbReference type="Ensembl" id="ENSEBUT00000013125.1">
    <property type="protein sequence ID" value="ENSEBUP00000012549.1"/>
    <property type="gene ID" value="ENSEBUG00000007942.1"/>
</dbReference>
<comment type="subcellular location">
    <subcellularLocation>
        <location evidence="1">Mitochondrion inner membrane</location>
        <topology evidence="1">Multi-pass membrane protein</topology>
    </subcellularLocation>
</comment>
<evidence type="ECO:0000256" key="10">
    <source>
        <dbReference type="ARBA" id="ARBA00035847"/>
    </source>
</evidence>
<comment type="function">
    <text evidence="11">Mitochondrial S-adenosyl-L-methionine/S-adenosyl-L-homocysteine antiporter. Mediates the exchange of cytosolic S-adenosyl-L-methionine, the predominant methyl-group donor for macromolecule methylation processes, for mitochondrial S-adenosylhomocysteine(SAH), a by-product of methylation reactions.</text>
</comment>
<dbReference type="Pfam" id="PF00153">
    <property type="entry name" value="Mito_carr"/>
    <property type="match status" value="3"/>
</dbReference>